<dbReference type="STRING" id="576137.A0A1L7WBX4"/>
<evidence type="ECO:0000256" key="1">
    <source>
        <dbReference type="SAM" id="MobiDB-lite"/>
    </source>
</evidence>
<dbReference type="OrthoDB" id="5427664at2759"/>
<feature type="transmembrane region" description="Helical" evidence="2">
    <location>
        <begin position="265"/>
        <end position="289"/>
    </location>
</feature>
<feature type="transmembrane region" description="Helical" evidence="2">
    <location>
        <begin position="117"/>
        <end position="135"/>
    </location>
</feature>
<feature type="transmembrane region" description="Helical" evidence="2">
    <location>
        <begin position="218"/>
        <end position="244"/>
    </location>
</feature>
<proteinExistence type="predicted"/>
<reference evidence="3 4" key="1">
    <citation type="submission" date="2016-03" db="EMBL/GenBank/DDBJ databases">
        <authorList>
            <person name="Ploux O."/>
        </authorList>
    </citation>
    <scope>NUCLEOTIDE SEQUENCE [LARGE SCALE GENOMIC DNA]</scope>
    <source>
        <strain evidence="3 4">UAMH 11012</strain>
    </source>
</reference>
<feature type="transmembrane region" description="Helical" evidence="2">
    <location>
        <begin position="142"/>
        <end position="163"/>
    </location>
</feature>
<feature type="transmembrane region" description="Helical" evidence="2">
    <location>
        <begin position="45"/>
        <end position="65"/>
    </location>
</feature>
<feature type="region of interest" description="Disordered" evidence="1">
    <location>
        <begin position="349"/>
        <end position="394"/>
    </location>
</feature>
<sequence length="438" mass="48969">MGTATSVLACSNRYPWLGEVNCTQGSVAFGEFGSNPSITGIGTDISFVLTAGLSLFACGLVQLFCDRLRHHSYRKLLEPLVVSFGDQQILRGLSLSITTVFSSSACTIDAYRYNVLSYLLMMTIVSHMSSVLVLRSYVNGQILLSCVRFFLVLAQMLFVGFIFSTRVTDTFPTGIPSVDTAHNTTLVLPAVCFEHGGSKPYSGLEDLPNSHTKDSAALTMYVILFVFYGINLIITAAHVFTYCFTPKRAWQFLHKEEQRAKMWGWFWWMGIFRGLILLSAWIIWVWSVVKMYELKHWMTGSGWISGVNLQNDNQWTFGQLLSILLLAAAPMTVLDAWADADFKLERKQEKKRRQEGLLNGPPNSLPSPTTPATESQAALLNPQSPYGSRTFGSRPMSTYSTYSAIPPSYEEMEMHPPFGGVPARQERRPEAGSWRSSY</sequence>
<dbReference type="AlphaFoldDB" id="A0A1L7WBX4"/>
<dbReference type="EMBL" id="FJOG01000001">
    <property type="protein sequence ID" value="CZR50285.1"/>
    <property type="molecule type" value="Genomic_DNA"/>
</dbReference>
<dbReference type="Proteomes" id="UP000184330">
    <property type="component" value="Unassembled WGS sequence"/>
</dbReference>
<evidence type="ECO:0000256" key="2">
    <source>
        <dbReference type="SAM" id="Phobius"/>
    </source>
</evidence>
<keyword evidence="2" id="KW-0812">Transmembrane</keyword>
<organism evidence="3 4">
    <name type="scientific">Phialocephala subalpina</name>
    <dbReference type="NCBI Taxonomy" id="576137"/>
    <lineage>
        <taxon>Eukaryota</taxon>
        <taxon>Fungi</taxon>
        <taxon>Dikarya</taxon>
        <taxon>Ascomycota</taxon>
        <taxon>Pezizomycotina</taxon>
        <taxon>Leotiomycetes</taxon>
        <taxon>Helotiales</taxon>
        <taxon>Mollisiaceae</taxon>
        <taxon>Phialocephala</taxon>
        <taxon>Phialocephala fortinii species complex</taxon>
    </lineage>
</organism>
<feature type="region of interest" description="Disordered" evidence="1">
    <location>
        <begin position="411"/>
        <end position="438"/>
    </location>
</feature>
<keyword evidence="2" id="KW-1133">Transmembrane helix</keyword>
<gene>
    <name evidence="3" type="ORF">PAC_00157</name>
</gene>
<feature type="compositionally biased region" description="Polar residues" evidence="1">
    <location>
        <begin position="372"/>
        <end position="394"/>
    </location>
</feature>
<feature type="transmembrane region" description="Helical" evidence="2">
    <location>
        <begin position="317"/>
        <end position="338"/>
    </location>
</feature>
<dbReference type="InterPro" id="IPR053018">
    <property type="entry name" value="Elsinochrome_Biosynth-Asso"/>
</dbReference>
<protein>
    <submittedName>
        <fullName evidence="3">Uncharacterized protein</fullName>
    </submittedName>
</protein>
<keyword evidence="4" id="KW-1185">Reference proteome</keyword>
<dbReference type="PANTHER" id="PTHR37577">
    <property type="entry name" value="INTEGRAL MEMBRANE PROTEIN"/>
    <property type="match status" value="1"/>
</dbReference>
<keyword evidence="2" id="KW-0472">Membrane</keyword>
<evidence type="ECO:0000313" key="4">
    <source>
        <dbReference type="Proteomes" id="UP000184330"/>
    </source>
</evidence>
<dbReference type="PANTHER" id="PTHR37577:SF1">
    <property type="entry name" value="INTEGRAL MEMBRANE PROTEIN"/>
    <property type="match status" value="1"/>
</dbReference>
<evidence type="ECO:0000313" key="3">
    <source>
        <dbReference type="EMBL" id="CZR50285.1"/>
    </source>
</evidence>
<accession>A0A1L7WBX4</accession>
<name>A0A1L7WBX4_9HELO</name>